<evidence type="ECO:0000256" key="1">
    <source>
        <dbReference type="SAM" id="MobiDB-lite"/>
    </source>
</evidence>
<sequence length="240" mass="26908">MSPFQFGQVPNFPILPVTAGVPPRIYPLQLQQRMEEMLRRSMDTHSMLRAMPPRDSLFRDYSQQPPVAPPPPLDQYGMHHHQPPLLTPQQPTEYSCSEEVPMPGPSAVILPPAAPMVSSPLQAPDVDLVAAPLPEIEAEVVVHSLPGAVGMETLQQHVHHYHRPGHMHHLTMSIAVTMAAGSPRPQELVLPPELAHHMTARHEDYMHVVEQHRLPVFTQMNTGTVKDTIEQCTLLHKYKQ</sequence>
<accession>A0AAD7Z6G0</accession>
<dbReference type="Proteomes" id="UP001233999">
    <property type="component" value="Unassembled WGS sequence"/>
</dbReference>
<reference evidence="2" key="1">
    <citation type="journal article" date="2023" name="IScience">
        <title>Live-bearing cockroach genome reveals convergent evolutionary mechanisms linked to viviparity in insects and beyond.</title>
        <authorList>
            <person name="Fouks B."/>
            <person name="Harrison M.C."/>
            <person name="Mikhailova A.A."/>
            <person name="Marchal E."/>
            <person name="English S."/>
            <person name="Carruthers M."/>
            <person name="Jennings E.C."/>
            <person name="Chiamaka E.L."/>
            <person name="Frigard R.A."/>
            <person name="Pippel M."/>
            <person name="Attardo G.M."/>
            <person name="Benoit J.B."/>
            <person name="Bornberg-Bauer E."/>
            <person name="Tobe S.S."/>
        </authorList>
    </citation>
    <scope>NUCLEOTIDE SEQUENCE</scope>
    <source>
        <strain evidence="2">Stay&amp;Tobe</strain>
    </source>
</reference>
<name>A0AAD7Z6G0_DIPPU</name>
<dbReference type="EMBL" id="JASPKZ010010423">
    <property type="protein sequence ID" value="KAJ9574358.1"/>
    <property type="molecule type" value="Genomic_DNA"/>
</dbReference>
<dbReference type="AlphaFoldDB" id="A0AAD7Z6G0"/>
<gene>
    <name evidence="2" type="ORF">L9F63_025995</name>
</gene>
<keyword evidence="3" id="KW-1185">Reference proteome</keyword>
<feature type="non-terminal residue" evidence="2">
    <location>
        <position position="1"/>
    </location>
</feature>
<proteinExistence type="predicted"/>
<evidence type="ECO:0000313" key="2">
    <source>
        <dbReference type="EMBL" id="KAJ9574358.1"/>
    </source>
</evidence>
<protein>
    <submittedName>
        <fullName evidence="2">Uncharacterized protein</fullName>
    </submittedName>
</protein>
<organism evidence="2 3">
    <name type="scientific">Diploptera punctata</name>
    <name type="common">Pacific beetle cockroach</name>
    <dbReference type="NCBI Taxonomy" id="6984"/>
    <lineage>
        <taxon>Eukaryota</taxon>
        <taxon>Metazoa</taxon>
        <taxon>Ecdysozoa</taxon>
        <taxon>Arthropoda</taxon>
        <taxon>Hexapoda</taxon>
        <taxon>Insecta</taxon>
        <taxon>Pterygota</taxon>
        <taxon>Neoptera</taxon>
        <taxon>Polyneoptera</taxon>
        <taxon>Dictyoptera</taxon>
        <taxon>Blattodea</taxon>
        <taxon>Blaberoidea</taxon>
        <taxon>Blaberidae</taxon>
        <taxon>Diplopterinae</taxon>
        <taxon>Diploptera</taxon>
    </lineage>
</organism>
<evidence type="ECO:0000313" key="3">
    <source>
        <dbReference type="Proteomes" id="UP001233999"/>
    </source>
</evidence>
<comment type="caution">
    <text evidence="2">The sequence shown here is derived from an EMBL/GenBank/DDBJ whole genome shotgun (WGS) entry which is preliminary data.</text>
</comment>
<reference evidence="2" key="2">
    <citation type="submission" date="2023-05" db="EMBL/GenBank/DDBJ databases">
        <authorList>
            <person name="Fouks B."/>
        </authorList>
    </citation>
    <scope>NUCLEOTIDE SEQUENCE</scope>
    <source>
        <strain evidence="2">Stay&amp;Tobe</strain>
        <tissue evidence="2">Testes</tissue>
    </source>
</reference>
<feature type="region of interest" description="Disordered" evidence="1">
    <location>
        <begin position="61"/>
        <end position="83"/>
    </location>
</feature>